<dbReference type="NCBIfam" id="NF033681">
    <property type="entry name" value="ExeM_NucH_DNase"/>
    <property type="match status" value="1"/>
</dbReference>
<dbReference type="InterPro" id="IPR013783">
    <property type="entry name" value="Ig-like_fold"/>
</dbReference>
<evidence type="ECO:0000256" key="1">
    <source>
        <dbReference type="ARBA" id="ARBA00022729"/>
    </source>
</evidence>
<dbReference type="FunFam" id="3.60.10.10:FF:000072">
    <property type="entry name" value="Extracellular nuclease"/>
    <property type="match status" value="1"/>
</dbReference>
<dbReference type="SUPFAM" id="SSF56219">
    <property type="entry name" value="DNase I-like"/>
    <property type="match status" value="1"/>
</dbReference>
<proteinExistence type="predicted"/>
<name>A0A0S7B778_9CHLR</name>
<accession>A0A0S7B778</accession>
<sequence>MNTHFRFLNLLVALAMATGGLALPLQNGSANTVVQSLPFAQDWSDAGLITINDNWSAVPGIMGYRGDNLASVVGANPQTILAADDNGVMDVNANLTNPNIFATYGVAEFTVSSNTVVALAGDMLADAPYLLISISTVGMENILVRYLIRDIESSPDESVQPVALHYRIGSSGAFTNLPEGFVADATDPIEMLPKSTQVDVTLPPAANNQALVQLRIMTANAFGNDEWVGIDDISITGSAIPDPAPYITITSPTNGETGVATAANLMVTFNEPVSAPATAFTLTCGTSGPHSYDLVTTDDLNFQLDPVTDFSAEELCTLNVLADQVTDLDTIDPYDHMLADFSFSFRTLLADPLPTVSSTEPLNSAEDVPTGSDLSVTFSEPVNASTGFFTIQCTYSGVHAGASSTVDSITYTINPVFDFWPSEACTVTLENTLITEQGGLGRSLVEDYSWNFSTAEAIGVCDGSYLPIYAIQGGGATAAITGPVTTQGVVVGDYEGASPNLQGFYLQDPTGDGNPVTSDGIFVYNPGFDSVAPGNVVRVSAVAGEYQGQTQLSSISSISICGQGTVSPTEVTLPFESAEFPERYEGMLVALPQTLYVTDHYLLGRFGQVTLSSGARLQQPTNVVAPGAAAVALQAQNDLNRILLDDATNASNADPILFGRGGLPLSAANTLRAGDSLSGVVGVMTYTWAGNSASPNAYRVRPLGALGGSIPNFLPANPRPTAAPAVGGAIQVAGFNTLNYFNTFGSACMLGVGGALTDCRGADDPIEFGRQSAKLVQAILASGAEVIGLVELENDGYGPTSAIQDLVDRLNAAATPGAYAFIDADAHTGQLNALGTDAIKVGFIYRPAAVTPVGVTAALNSAAFVTGGDSANRNRPALAQAFADNISGARFVAVINHFKSKGSACDAPDAGDGQGNCNAVRLAAANALAAWLATDPTGTGDPDVLILGDLNAYAMEDPIAALQSAGYTELAPSGAYSYAYDGQWGALDHALASASLAGQVAGAAEFHINADEPAVLDYNTEYKTAGQLVSLYSADVYRAADHDPLIVGLNLHTLPRLASLDLNAPFTTGVTQTFHINLENLDIGATYPNVLLRFRIANAELADIASFEYLTDEATWVPMPLSADNADLLSSYGPQGGFPLSAPAEMTFTFRINFNTPEFFHFSVTLDDLNWPSNASLASLSATALVFTPNSSPVAVNQSFTIDEDMPLVDVLDVTDAENDPLEFVRMAGPEHGELLLDSATGAFTYTPAAEWSGSDSFTYNVGDGRGGQAGATVSITVTPVNDDPIAPTIADAEWTAGESHTYVIPAATDIDSAALTYTAALADGSAWPAWLSFDPETLTFSGTPPNSAAGAHAIRVTVSDGDGGTDSAVFTLKVIENPFVVFLPFIER</sequence>
<dbReference type="PANTHER" id="PTHR42834">
    <property type="entry name" value="ENDONUCLEASE/EXONUCLEASE/PHOSPHATASE FAMILY PROTEIN (AFU_ORTHOLOGUE AFUA_3G09210)"/>
    <property type="match status" value="1"/>
</dbReference>
<dbReference type="InterPro" id="IPR036691">
    <property type="entry name" value="Endo/exonu/phosph_ase_sf"/>
</dbReference>
<dbReference type="SMART" id="SM00736">
    <property type="entry name" value="CADG"/>
    <property type="match status" value="1"/>
</dbReference>
<dbReference type="Pfam" id="PF05345">
    <property type="entry name" value="He_PIG"/>
    <property type="match status" value="1"/>
</dbReference>
<dbReference type="Gene3D" id="2.60.40.10">
    <property type="entry name" value="Immunoglobulins"/>
    <property type="match status" value="1"/>
</dbReference>
<evidence type="ECO:0000259" key="3">
    <source>
        <dbReference type="SMART" id="SM00736"/>
    </source>
</evidence>
<dbReference type="EMBL" id="DF967972">
    <property type="protein sequence ID" value="GAP12862.1"/>
    <property type="molecule type" value="Genomic_DNA"/>
</dbReference>
<dbReference type="Gene3D" id="3.60.10.10">
    <property type="entry name" value="Endonuclease/exonuclease/phosphatase"/>
    <property type="match status" value="1"/>
</dbReference>
<dbReference type="InterPro" id="IPR032812">
    <property type="entry name" value="SbsA_Ig"/>
</dbReference>
<dbReference type="GO" id="GO:0005509">
    <property type="term" value="F:calcium ion binding"/>
    <property type="evidence" value="ECO:0007669"/>
    <property type="project" value="InterPro"/>
</dbReference>
<gene>
    <name evidence="4" type="ORF">LARV_00602</name>
</gene>
<feature type="signal peptide" evidence="2">
    <location>
        <begin position="1"/>
        <end position="22"/>
    </location>
</feature>
<dbReference type="PANTHER" id="PTHR42834:SF1">
    <property type="entry name" value="ENDONUCLEASE_EXONUCLEASE_PHOSPHATASE FAMILY PROTEIN (AFU_ORTHOLOGUE AFUA_3G09210)"/>
    <property type="match status" value="1"/>
</dbReference>
<organism evidence="4">
    <name type="scientific">Longilinea arvoryzae</name>
    <dbReference type="NCBI Taxonomy" id="360412"/>
    <lineage>
        <taxon>Bacteria</taxon>
        <taxon>Bacillati</taxon>
        <taxon>Chloroflexota</taxon>
        <taxon>Anaerolineae</taxon>
        <taxon>Anaerolineales</taxon>
        <taxon>Anaerolineaceae</taxon>
        <taxon>Longilinea</taxon>
    </lineage>
</organism>
<dbReference type="SUPFAM" id="SSF49313">
    <property type="entry name" value="Cadherin-like"/>
    <property type="match status" value="1"/>
</dbReference>
<reference evidence="4" key="1">
    <citation type="submission" date="2015-07" db="EMBL/GenBank/DDBJ databases">
        <title>Draft Genome Sequences of Anaerolinea thermolimosa IMO-1, Bellilinea caldifistulae GOMI-1, Leptolinea tardivitalis YMTK-2, Levilinea saccharolytica KIBI-1,Longilinea arvoryzae KOME-1, Previously Described as Members of the Anaerolineaceae (Chloroflexi).</title>
        <authorList>
            <person name="Sekiguchi Y."/>
            <person name="Ohashi A."/>
            <person name="Matsuura N."/>
            <person name="Tourlousse M.D."/>
        </authorList>
    </citation>
    <scope>NUCLEOTIDE SEQUENCE [LARGE SCALE GENOMIC DNA]</scope>
    <source>
        <strain evidence="4">KOME-1</strain>
    </source>
</reference>
<dbReference type="STRING" id="360412.LARV_00602"/>
<dbReference type="GO" id="GO:0016020">
    <property type="term" value="C:membrane"/>
    <property type="evidence" value="ECO:0007669"/>
    <property type="project" value="InterPro"/>
</dbReference>
<protein>
    <submittedName>
        <fullName evidence="4">Predicted extracellular nuclease</fullName>
    </submittedName>
</protein>
<dbReference type="CDD" id="cd04486">
    <property type="entry name" value="YhcR_OBF_like"/>
    <property type="match status" value="1"/>
</dbReference>
<keyword evidence="5" id="KW-1185">Reference proteome</keyword>
<dbReference type="Pfam" id="PF17963">
    <property type="entry name" value="Big_9"/>
    <property type="match status" value="1"/>
</dbReference>
<dbReference type="InterPro" id="IPR015919">
    <property type="entry name" value="Cadherin-like_sf"/>
</dbReference>
<dbReference type="Proteomes" id="UP000055060">
    <property type="component" value="Unassembled WGS sequence"/>
</dbReference>
<dbReference type="Pfam" id="PF13205">
    <property type="entry name" value="Big_5"/>
    <property type="match status" value="2"/>
</dbReference>
<feature type="domain" description="Dystroglycan-type cadherin-like" evidence="3">
    <location>
        <begin position="1285"/>
        <end position="1383"/>
    </location>
</feature>
<feature type="chain" id="PRO_5006632836" evidence="2">
    <location>
        <begin position="23"/>
        <end position="1389"/>
    </location>
</feature>
<evidence type="ECO:0000313" key="5">
    <source>
        <dbReference type="Proteomes" id="UP000055060"/>
    </source>
</evidence>
<dbReference type="InterPro" id="IPR006644">
    <property type="entry name" value="Cadg"/>
</dbReference>
<evidence type="ECO:0000256" key="2">
    <source>
        <dbReference type="SAM" id="SignalP"/>
    </source>
</evidence>
<evidence type="ECO:0000313" key="4">
    <source>
        <dbReference type="EMBL" id="GAP12862.1"/>
    </source>
</evidence>
<dbReference type="RefSeq" id="WP_075072252.1">
    <property type="nucleotide sequence ID" value="NZ_DF967972.1"/>
</dbReference>
<dbReference type="Gene3D" id="2.60.40.3440">
    <property type="match status" value="1"/>
</dbReference>
<dbReference type="InterPro" id="IPR047971">
    <property type="entry name" value="ExeM-like"/>
</dbReference>
<keyword evidence="1 2" id="KW-0732">Signal</keyword>